<keyword evidence="2" id="KW-0677">Repeat</keyword>
<dbReference type="GO" id="GO:0032153">
    <property type="term" value="C:cell division site"/>
    <property type="evidence" value="ECO:0007669"/>
    <property type="project" value="TreeGrafter"/>
</dbReference>
<feature type="compositionally biased region" description="Basic and acidic residues" evidence="4">
    <location>
        <begin position="82"/>
        <end position="93"/>
    </location>
</feature>
<dbReference type="SMART" id="SM00320">
    <property type="entry name" value="WD40"/>
    <property type="match status" value="5"/>
</dbReference>
<organism evidence="5 6">
    <name type="scientific">Pneumocystis jirovecii (strain RU7)</name>
    <name type="common">Human pneumocystis pneumonia agent</name>
    <dbReference type="NCBI Taxonomy" id="1408657"/>
    <lineage>
        <taxon>Eukaryota</taxon>
        <taxon>Fungi</taxon>
        <taxon>Dikarya</taxon>
        <taxon>Ascomycota</taxon>
        <taxon>Taphrinomycotina</taxon>
        <taxon>Pneumocystomycetes</taxon>
        <taxon>Pneumocystaceae</taxon>
        <taxon>Pneumocystis</taxon>
    </lineage>
</organism>
<dbReference type="STRING" id="1408657.A0A0W4ZQ75"/>
<evidence type="ECO:0000313" key="5">
    <source>
        <dbReference type="EMBL" id="KTW30510.1"/>
    </source>
</evidence>
<dbReference type="EMBL" id="LFWA01000007">
    <property type="protein sequence ID" value="KTW30510.1"/>
    <property type="molecule type" value="Genomic_DNA"/>
</dbReference>
<dbReference type="InterPro" id="IPR036322">
    <property type="entry name" value="WD40_repeat_dom_sf"/>
</dbReference>
<reference evidence="6" key="1">
    <citation type="journal article" date="2016" name="Nat. Commun.">
        <title>Genome analysis of three Pneumocystis species reveals adaptation mechanisms to life exclusively in mammalian hosts.</title>
        <authorList>
            <person name="Ma L."/>
            <person name="Chen Z."/>
            <person name="Huang D.W."/>
            <person name="Kutty G."/>
            <person name="Ishihara M."/>
            <person name="Wang H."/>
            <person name="Abouelleil A."/>
            <person name="Bishop L."/>
            <person name="Davey E."/>
            <person name="Deng R."/>
            <person name="Deng X."/>
            <person name="Fan L."/>
            <person name="Fantoni G."/>
            <person name="Fitzgerald M."/>
            <person name="Gogineni E."/>
            <person name="Goldberg J.M."/>
            <person name="Handley G."/>
            <person name="Hu X."/>
            <person name="Huber C."/>
            <person name="Jiao X."/>
            <person name="Jones K."/>
            <person name="Levin J.Z."/>
            <person name="Liu Y."/>
            <person name="Macdonald P."/>
            <person name="Melnikov A."/>
            <person name="Raley C."/>
            <person name="Sassi M."/>
            <person name="Sherman B.T."/>
            <person name="Song X."/>
            <person name="Sykes S."/>
            <person name="Tran B."/>
            <person name="Walsh L."/>
            <person name="Xia Y."/>
            <person name="Yang J."/>
            <person name="Young S."/>
            <person name="Zeng Q."/>
            <person name="Zheng X."/>
            <person name="Stephens R."/>
            <person name="Nusbaum C."/>
            <person name="Birren B.W."/>
            <person name="Azadi P."/>
            <person name="Lempicki R.A."/>
            <person name="Cuomo C.A."/>
            <person name="Kovacs J.A."/>
        </authorList>
    </citation>
    <scope>NUCLEOTIDE SEQUENCE [LARGE SCALE GENOMIC DNA]</scope>
    <source>
        <strain evidence="6">RU7</strain>
    </source>
</reference>
<dbReference type="PROSITE" id="PS50082">
    <property type="entry name" value="WD_REPEATS_2"/>
    <property type="match status" value="1"/>
</dbReference>
<feature type="compositionally biased region" description="Basic and acidic residues" evidence="4">
    <location>
        <begin position="101"/>
        <end position="116"/>
    </location>
</feature>
<dbReference type="PANTHER" id="PTHR14107:SF16">
    <property type="entry name" value="AT02583P"/>
    <property type="match status" value="1"/>
</dbReference>
<feature type="region of interest" description="Disordered" evidence="4">
    <location>
        <begin position="71"/>
        <end position="117"/>
    </location>
</feature>
<dbReference type="GO" id="GO:0051286">
    <property type="term" value="C:cell tip"/>
    <property type="evidence" value="ECO:0007669"/>
    <property type="project" value="TreeGrafter"/>
</dbReference>
<dbReference type="RefSeq" id="XP_018229801.1">
    <property type="nucleotide sequence ID" value="XM_018374056.1"/>
</dbReference>
<evidence type="ECO:0000256" key="1">
    <source>
        <dbReference type="ARBA" id="ARBA00022574"/>
    </source>
</evidence>
<name>A0A0W4ZQ75_PNEJ7</name>
<dbReference type="InterPro" id="IPR001680">
    <property type="entry name" value="WD40_rpt"/>
</dbReference>
<dbReference type="Gene3D" id="2.130.10.10">
    <property type="entry name" value="YVTN repeat-like/Quinoprotein amine dehydrogenase"/>
    <property type="match status" value="1"/>
</dbReference>
<dbReference type="Pfam" id="PF00400">
    <property type="entry name" value="WD40"/>
    <property type="match status" value="1"/>
</dbReference>
<gene>
    <name evidence="5" type="ORF">T551_01793</name>
</gene>
<proteinExistence type="predicted"/>
<keyword evidence="1 3" id="KW-0853">WD repeat</keyword>
<dbReference type="GeneID" id="28940311"/>
<dbReference type="SUPFAM" id="SSF50978">
    <property type="entry name" value="WD40 repeat-like"/>
    <property type="match status" value="1"/>
</dbReference>
<accession>A0A0W4ZQ75</accession>
<evidence type="ECO:0000256" key="3">
    <source>
        <dbReference type="PROSITE-ProRule" id="PRU00221"/>
    </source>
</evidence>
<dbReference type="eggNOG" id="KOG2394">
    <property type="taxonomic scope" value="Eukaryota"/>
</dbReference>
<protein>
    <submittedName>
        <fullName evidence="5">Uncharacterized protein</fullName>
    </submittedName>
</protein>
<evidence type="ECO:0000256" key="2">
    <source>
        <dbReference type="ARBA" id="ARBA00022737"/>
    </source>
</evidence>
<dbReference type="InterPro" id="IPR051362">
    <property type="entry name" value="WD_repeat_creC_regulators"/>
</dbReference>
<keyword evidence="6" id="KW-1185">Reference proteome</keyword>
<dbReference type="OrthoDB" id="3367at2759"/>
<comment type="caution">
    <text evidence="5">The sequence shown here is derived from an EMBL/GenBank/DDBJ whole genome shotgun (WGS) entry which is preliminary data.</text>
</comment>
<feature type="repeat" description="WD" evidence="3">
    <location>
        <begin position="400"/>
        <end position="431"/>
    </location>
</feature>
<evidence type="ECO:0000256" key="4">
    <source>
        <dbReference type="SAM" id="MobiDB-lite"/>
    </source>
</evidence>
<dbReference type="PANTHER" id="PTHR14107">
    <property type="entry name" value="WD REPEAT PROTEIN"/>
    <property type="match status" value="1"/>
</dbReference>
<evidence type="ECO:0000313" key="6">
    <source>
        <dbReference type="Proteomes" id="UP000053447"/>
    </source>
</evidence>
<dbReference type="VEuPathDB" id="FungiDB:T551_01793"/>
<sequence length="566" mass="64838">METEDLSYEQKKEFSLEEGVYRLRKQFLLQTDSYPAEKSNTNPLSINMEPMPSNMEVNIITVESDDFQPSPLKFSLPYKSESTQHESPLKDQTVKSTSENTDSKDTMESHSEKKDVSDDDFLSENLFHDLASFTQNTDVEELLPNPSYMQNSNILRKIKKPKNSIIKKNSSFISQIILHDNLAKFLTSKISKAIYIFSTVEKEFSWITISPQTQEELLSKIIFTKGYITCHDVNQFTSNTDHIDVVFGFSSSDIIWFDPTSIRYTRLNKHGVINPSSVNCIKWIPGSKNLFMAAHNNGALVIYHKEREKFNFIPKDDSSTNTSDSIKFKIHVSLLNSKNQKCNPVSYWELPNQSPTSFSFSPLSCHVAVVFSDGTLKIIDYKNERLLDIYHSWFGGLICVCWSYDEQYILTGGEDDLITIWSFSNKTIVARCQGHHSWVTGVAFDPWKCSKNYYRFGSVGADCQLLLWDFNVEALNLPKSMKNDSFLQNNVSSSKTLSKNHNIEKNNENKQFEPVDHPSIPHASVSILSPITSEVLHNQWLNGIKFFKKSIIVSGKKDHIQIWDRP</sequence>
<dbReference type="GO" id="GO:0005634">
    <property type="term" value="C:nucleus"/>
    <property type="evidence" value="ECO:0007669"/>
    <property type="project" value="TreeGrafter"/>
</dbReference>
<dbReference type="Proteomes" id="UP000053447">
    <property type="component" value="Unassembled WGS sequence"/>
</dbReference>
<dbReference type="InterPro" id="IPR015943">
    <property type="entry name" value="WD40/YVTN_repeat-like_dom_sf"/>
</dbReference>
<dbReference type="AlphaFoldDB" id="A0A0W4ZQ75"/>
<dbReference type="GO" id="GO:0045013">
    <property type="term" value="P:carbon catabolite repression of transcription"/>
    <property type="evidence" value="ECO:0007669"/>
    <property type="project" value="TreeGrafter"/>
</dbReference>